<feature type="compositionally biased region" description="Polar residues" evidence="1">
    <location>
        <begin position="13"/>
        <end position="25"/>
    </location>
</feature>
<accession>A0A939G4C2</accession>
<dbReference type="AlphaFoldDB" id="A0A939G4C2"/>
<dbReference type="Proteomes" id="UP000664795">
    <property type="component" value="Unassembled WGS sequence"/>
</dbReference>
<name>A0A939G4C2_9BACT</name>
<gene>
    <name evidence="2" type="ORF">J2I48_14035</name>
</gene>
<feature type="compositionally biased region" description="Polar residues" evidence="1">
    <location>
        <begin position="41"/>
        <end position="51"/>
    </location>
</feature>
<evidence type="ECO:0000256" key="1">
    <source>
        <dbReference type="SAM" id="MobiDB-lite"/>
    </source>
</evidence>
<protein>
    <submittedName>
        <fullName evidence="2">Uncharacterized protein</fullName>
    </submittedName>
</protein>
<feature type="compositionally biased region" description="Acidic residues" evidence="1">
    <location>
        <begin position="55"/>
        <end position="71"/>
    </location>
</feature>
<dbReference type="RefSeq" id="WP_207336096.1">
    <property type="nucleotide sequence ID" value="NZ_JAFMYU010000010.1"/>
</dbReference>
<sequence>MSVSSNIRKESTESNAAQQMHSTMGTHPDLAQLNDKDLTNELPSKLNSEGVNDSVADDVESADELVAETDDNGPSQADIDENTRASWGQAPAEATHVEDADWNTSTEK</sequence>
<keyword evidence="3" id="KW-1185">Reference proteome</keyword>
<proteinExistence type="predicted"/>
<reference evidence="2 3" key="1">
    <citation type="submission" date="2021-03" db="EMBL/GenBank/DDBJ databases">
        <title>Fibrella sp. HMF5036 genome sequencing and assembly.</title>
        <authorList>
            <person name="Kang H."/>
            <person name="Kim H."/>
            <person name="Bae S."/>
            <person name="Joh K."/>
        </authorList>
    </citation>
    <scope>NUCLEOTIDE SEQUENCE [LARGE SCALE GENOMIC DNA]</scope>
    <source>
        <strain evidence="2 3">HMF5036</strain>
    </source>
</reference>
<feature type="region of interest" description="Disordered" evidence="1">
    <location>
        <begin position="1"/>
        <end position="108"/>
    </location>
</feature>
<comment type="caution">
    <text evidence="2">The sequence shown here is derived from an EMBL/GenBank/DDBJ whole genome shotgun (WGS) entry which is preliminary data.</text>
</comment>
<evidence type="ECO:0000313" key="3">
    <source>
        <dbReference type="Proteomes" id="UP000664795"/>
    </source>
</evidence>
<dbReference type="EMBL" id="JAFMYU010000010">
    <property type="protein sequence ID" value="MBO0932127.1"/>
    <property type="molecule type" value="Genomic_DNA"/>
</dbReference>
<organism evidence="2 3">
    <name type="scientific">Fibrella aquatilis</name>
    <dbReference type="NCBI Taxonomy" id="2817059"/>
    <lineage>
        <taxon>Bacteria</taxon>
        <taxon>Pseudomonadati</taxon>
        <taxon>Bacteroidota</taxon>
        <taxon>Cytophagia</taxon>
        <taxon>Cytophagales</taxon>
        <taxon>Spirosomataceae</taxon>
        <taxon>Fibrella</taxon>
    </lineage>
</organism>
<evidence type="ECO:0000313" key="2">
    <source>
        <dbReference type="EMBL" id="MBO0932127.1"/>
    </source>
</evidence>